<dbReference type="EC" id="2.7.7.7" evidence="1"/>
<dbReference type="SUPFAM" id="SSF48019">
    <property type="entry name" value="post-AAA+ oligomerization domain-like"/>
    <property type="match status" value="1"/>
</dbReference>
<keyword evidence="6" id="KW-0239">DNA-directed DNA polymerase</keyword>
<evidence type="ECO:0000256" key="2">
    <source>
        <dbReference type="ARBA" id="ARBA00017703"/>
    </source>
</evidence>
<dbReference type="Pfam" id="PF06144">
    <property type="entry name" value="DNA_pol3_delta"/>
    <property type="match status" value="1"/>
</dbReference>
<evidence type="ECO:0000256" key="3">
    <source>
        <dbReference type="ARBA" id="ARBA00022679"/>
    </source>
</evidence>
<dbReference type="GO" id="GO:0006261">
    <property type="term" value="P:DNA-templated DNA replication"/>
    <property type="evidence" value="ECO:0007669"/>
    <property type="project" value="TreeGrafter"/>
</dbReference>
<comment type="similarity">
    <text evidence="7">Belongs to the DNA polymerase HolA subunit family.</text>
</comment>
<comment type="caution">
    <text evidence="11">The sequence shown here is derived from an EMBL/GenBank/DDBJ whole genome shotgun (WGS) entry which is preliminary data.</text>
</comment>
<evidence type="ECO:0000256" key="5">
    <source>
        <dbReference type="ARBA" id="ARBA00022705"/>
    </source>
</evidence>
<dbReference type="InterPro" id="IPR027417">
    <property type="entry name" value="P-loop_NTPase"/>
</dbReference>
<dbReference type="SUPFAM" id="SSF52540">
    <property type="entry name" value="P-loop containing nucleoside triphosphate hydrolases"/>
    <property type="match status" value="1"/>
</dbReference>
<dbReference type="STRING" id="1291764.GCA_001311235_00406"/>
<evidence type="ECO:0000256" key="6">
    <source>
        <dbReference type="ARBA" id="ARBA00022932"/>
    </source>
</evidence>
<dbReference type="NCBIfam" id="TIGR01128">
    <property type="entry name" value="holA"/>
    <property type="match status" value="1"/>
</dbReference>
<keyword evidence="4" id="KW-0548">Nucleotidyltransferase</keyword>
<dbReference type="Gene3D" id="1.20.272.10">
    <property type="match status" value="1"/>
</dbReference>
<keyword evidence="3" id="KW-0808">Transferase</keyword>
<dbReference type="PANTHER" id="PTHR34388:SF1">
    <property type="entry name" value="DNA POLYMERASE III SUBUNIT DELTA"/>
    <property type="match status" value="1"/>
</dbReference>
<gene>
    <name evidence="11" type="ORF">RT41_GL000140</name>
</gene>
<sequence length="335" mass="38959">MSVFDDFERLKREGLPQILVIFGEEDMLVQEIKNQLLDFVKYDSTDLGQSYFDLNNGNLDLALEELDSLPFFSDIRLVIFENLTNMTTEKKSVFDDKQMKRFEDFLENPVDFTQLVIILHGKLDSRLKSVKKLKKVASLLDAKKMKRTELFNYFNKVNPELSNPVLNRIVDKSNEQFPTIKQNIELIKTFNGNKKISIEDVEKVVPNSLQDNIFLLTEFVIRGKITEARNLVHDLTMQGEDIIKLTAILTNSFRLYYQTKLMQEKNWSEAKQTEQLKINPYRIKLANQLVGSISSTYFAQALLDLIDLDYQLKSTGADKVYRFDVTLIKLTLKKK</sequence>
<dbReference type="Pfam" id="PF21694">
    <property type="entry name" value="DNA_pol3_delta_C"/>
    <property type="match status" value="1"/>
</dbReference>
<evidence type="ECO:0000256" key="1">
    <source>
        <dbReference type="ARBA" id="ARBA00012417"/>
    </source>
</evidence>
<feature type="domain" description="DNA polymerase III delta N-terminal" evidence="9">
    <location>
        <begin position="20"/>
        <end position="142"/>
    </location>
</feature>
<dbReference type="InterPro" id="IPR048466">
    <property type="entry name" value="DNA_pol3_delta-like_C"/>
</dbReference>
<dbReference type="AlphaFoldDB" id="A0A2A5RPM9"/>
<evidence type="ECO:0000256" key="4">
    <source>
        <dbReference type="ARBA" id="ARBA00022695"/>
    </source>
</evidence>
<proteinExistence type="inferred from homology"/>
<evidence type="ECO:0000256" key="7">
    <source>
        <dbReference type="ARBA" id="ARBA00034754"/>
    </source>
</evidence>
<dbReference type="InterPro" id="IPR010372">
    <property type="entry name" value="DNA_pol3_delta_N"/>
</dbReference>
<evidence type="ECO:0000259" key="10">
    <source>
        <dbReference type="Pfam" id="PF21694"/>
    </source>
</evidence>
<dbReference type="GO" id="GO:0003677">
    <property type="term" value="F:DNA binding"/>
    <property type="evidence" value="ECO:0007669"/>
    <property type="project" value="InterPro"/>
</dbReference>
<evidence type="ECO:0000259" key="9">
    <source>
        <dbReference type="Pfam" id="PF06144"/>
    </source>
</evidence>
<feature type="domain" description="DNA polymerase III delta subunit-like C-terminal" evidence="10">
    <location>
        <begin position="210"/>
        <end position="330"/>
    </location>
</feature>
<evidence type="ECO:0000256" key="8">
    <source>
        <dbReference type="ARBA" id="ARBA00049244"/>
    </source>
</evidence>
<keyword evidence="12" id="KW-1185">Reference proteome</keyword>
<dbReference type="EMBL" id="JXJU01000001">
    <property type="protein sequence ID" value="PCS01376.1"/>
    <property type="molecule type" value="Genomic_DNA"/>
</dbReference>
<dbReference type="InterPro" id="IPR005790">
    <property type="entry name" value="DNA_polIII_delta"/>
</dbReference>
<dbReference type="Gene3D" id="3.40.50.300">
    <property type="entry name" value="P-loop containing nucleotide triphosphate hydrolases"/>
    <property type="match status" value="1"/>
</dbReference>
<dbReference type="Proteomes" id="UP000218181">
    <property type="component" value="Unassembled WGS sequence"/>
</dbReference>
<evidence type="ECO:0000313" key="12">
    <source>
        <dbReference type="Proteomes" id="UP000218181"/>
    </source>
</evidence>
<reference evidence="11 12" key="1">
    <citation type="submission" date="2014-12" db="EMBL/GenBank/DDBJ databases">
        <title>Draft genome sequences of 10 type strains of Lactococcus.</title>
        <authorList>
            <person name="Sun Z."/>
            <person name="Zhong Z."/>
            <person name="Liu W."/>
            <person name="Zhang W."/>
            <person name="Zhang H."/>
        </authorList>
    </citation>
    <scope>NUCLEOTIDE SEQUENCE [LARGE SCALE GENOMIC DNA]</scope>
    <source>
        <strain evidence="11 12">JCM 16395</strain>
    </source>
</reference>
<comment type="catalytic activity">
    <reaction evidence="8">
        <text>DNA(n) + a 2'-deoxyribonucleoside 5'-triphosphate = DNA(n+1) + diphosphate</text>
        <dbReference type="Rhea" id="RHEA:22508"/>
        <dbReference type="Rhea" id="RHEA-COMP:17339"/>
        <dbReference type="Rhea" id="RHEA-COMP:17340"/>
        <dbReference type="ChEBI" id="CHEBI:33019"/>
        <dbReference type="ChEBI" id="CHEBI:61560"/>
        <dbReference type="ChEBI" id="CHEBI:173112"/>
        <dbReference type="EC" id="2.7.7.7"/>
    </reaction>
</comment>
<dbReference type="GO" id="GO:0003887">
    <property type="term" value="F:DNA-directed DNA polymerase activity"/>
    <property type="evidence" value="ECO:0007669"/>
    <property type="project" value="UniProtKB-KW"/>
</dbReference>
<organism evidence="11 12">
    <name type="scientific">Lactococcus fujiensis JCM 16395</name>
    <dbReference type="NCBI Taxonomy" id="1291764"/>
    <lineage>
        <taxon>Bacteria</taxon>
        <taxon>Bacillati</taxon>
        <taxon>Bacillota</taxon>
        <taxon>Bacilli</taxon>
        <taxon>Lactobacillales</taxon>
        <taxon>Streptococcaceae</taxon>
        <taxon>Lactococcus</taxon>
    </lineage>
</organism>
<evidence type="ECO:0000313" key="11">
    <source>
        <dbReference type="EMBL" id="PCS01376.1"/>
    </source>
</evidence>
<name>A0A2A5RPM9_9LACT</name>
<dbReference type="PANTHER" id="PTHR34388">
    <property type="entry name" value="DNA POLYMERASE III SUBUNIT DELTA"/>
    <property type="match status" value="1"/>
</dbReference>
<accession>A0A2A5RPM9</accession>
<dbReference type="GO" id="GO:0009360">
    <property type="term" value="C:DNA polymerase III complex"/>
    <property type="evidence" value="ECO:0007669"/>
    <property type="project" value="InterPro"/>
</dbReference>
<protein>
    <recommendedName>
        <fullName evidence="2">DNA polymerase III subunit delta</fullName>
        <ecNumber evidence="1">2.7.7.7</ecNumber>
    </recommendedName>
</protein>
<keyword evidence="5" id="KW-0235">DNA replication</keyword>
<dbReference type="InterPro" id="IPR008921">
    <property type="entry name" value="DNA_pol3_clamp-load_cplx_C"/>
</dbReference>
<dbReference type="RefSeq" id="WP_096816852.1">
    <property type="nucleotide sequence ID" value="NZ_JXJU01000001.1"/>
</dbReference>
<dbReference type="OrthoDB" id="9775929at2"/>